<keyword evidence="3" id="KW-0547">Nucleotide-binding</keyword>
<dbReference type="PROSITE" id="PS50893">
    <property type="entry name" value="ABC_TRANSPORTER_2"/>
    <property type="match status" value="1"/>
</dbReference>
<dbReference type="PANTHER" id="PTHR43335:SF4">
    <property type="entry name" value="ABC TRANSPORTER, ATP-BINDING PROTEIN"/>
    <property type="match status" value="1"/>
</dbReference>
<comment type="similarity">
    <text evidence="1">Belongs to the ABC transporter superfamily.</text>
</comment>
<evidence type="ECO:0000313" key="6">
    <source>
        <dbReference type="EMBL" id="TQM34200.1"/>
    </source>
</evidence>
<protein>
    <submittedName>
        <fullName evidence="6">ABC-2 type transport system ATP-binding protein</fullName>
    </submittedName>
</protein>
<dbReference type="AlphaFoldDB" id="A0A543FJZ8"/>
<gene>
    <name evidence="6" type="ORF">FB391_0487</name>
</gene>
<dbReference type="SMART" id="SM00382">
    <property type="entry name" value="AAA"/>
    <property type="match status" value="1"/>
</dbReference>
<dbReference type="GO" id="GO:0005524">
    <property type="term" value="F:ATP binding"/>
    <property type="evidence" value="ECO:0007669"/>
    <property type="project" value="UniProtKB-KW"/>
</dbReference>
<dbReference type="EMBL" id="VFPE01000001">
    <property type="protein sequence ID" value="TQM34200.1"/>
    <property type="molecule type" value="Genomic_DNA"/>
</dbReference>
<reference evidence="6 7" key="1">
    <citation type="submission" date="2019-06" db="EMBL/GenBank/DDBJ databases">
        <title>Sequencing the genomes of 1000 actinobacteria strains.</title>
        <authorList>
            <person name="Klenk H.-P."/>
        </authorList>
    </citation>
    <scope>NUCLEOTIDE SEQUENCE [LARGE SCALE GENOMIC DNA]</scope>
    <source>
        <strain evidence="6 7">DSM 105492</strain>
    </source>
</reference>
<evidence type="ECO:0000256" key="3">
    <source>
        <dbReference type="ARBA" id="ARBA00022741"/>
    </source>
</evidence>
<keyword evidence="7" id="KW-1185">Reference proteome</keyword>
<name>A0A543FJZ8_9MICO</name>
<organism evidence="6 7">
    <name type="scientific">Microbacterium kyungheense</name>
    <dbReference type="NCBI Taxonomy" id="1263636"/>
    <lineage>
        <taxon>Bacteria</taxon>
        <taxon>Bacillati</taxon>
        <taxon>Actinomycetota</taxon>
        <taxon>Actinomycetes</taxon>
        <taxon>Micrococcales</taxon>
        <taxon>Microbacteriaceae</taxon>
        <taxon>Microbacterium</taxon>
    </lineage>
</organism>
<proteinExistence type="inferred from homology"/>
<comment type="caution">
    <text evidence="6">The sequence shown here is derived from an EMBL/GenBank/DDBJ whole genome shotgun (WGS) entry which is preliminary data.</text>
</comment>
<accession>A0A543FJZ8</accession>
<keyword evidence="2" id="KW-0813">Transport</keyword>
<evidence type="ECO:0000256" key="1">
    <source>
        <dbReference type="ARBA" id="ARBA00005417"/>
    </source>
</evidence>
<dbReference type="InterPro" id="IPR003593">
    <property type="entry name" value="AAA+_ATPase"/>
</dbReference>
<dbReference type="Pfam" id="PF00005">
    <property type="entry name" value="ABC_tran"/>
    <property type="match status" value="1"/>
</dbReference>
<dbReference type="InterPro" id="IPR027417">
    <property type="entry name" value="P-loop_NTPase"/>
</dbReference>
<dbReference type="RefSeq" id="WP_141892684.1">
    <property type="nucleotide sequence ID" value="NZ_BAABLH010000001.1"/>
</dbReference>
<evidence type="ECO:0000259" key="5">
    <source>
        <dbReference type="PROSITE" id="PS50893"/>
    </source>
</evidence>
<dbReference type="InterPro" id="IPR003439">
    <property type="entry name" value="ABC_transporter-like_ATP-bd"/>
</dbReference>
<dbReference type="OrthoDB" id="9804819at2"/>
<feature type="domain" description="ABC transporter" evidence="5">
    <location>
        <begin position="5"/>
        <end position="230"/>
    </location>
</feature>
<keyword evidence="4 6" id="KW-0067">ATP-binding</keyword>
<evidence type="ECO:0000313" key="7">
    <source>
        <dbReference type="Proteomes" id="UP000320235"/>
    </source>
</evidence>
<dbReference type="GO" id="GO:0016887">
    <property type="term" value="F:ATP hydrolysis activity"/>
    <property type="evidence" value="ECO:0007669"/>
    <property type="project" value="InterPro"/>
</dbReference>
<dbReference type="Proteomes" id="UP000320235">
    <property type="component" value="Unassembled WGS sequence"/>
</dbReference>
<evidence type="ECO:0000256" key="4">
    <source>
        <dbReference type="ARBA" id="ARBA00022840"/>
    </source>
</evidence>
<dbReference type="Gene3D" id="3.40.50.300">
    <property type="entry name" value="P-loop containing nucleotide triphosphate hydrolases"/>
    <property type="match status" value="1"/>
</dbReference>
<evidence type="ECO:0000256" key="2">
    <source>
        <dbReference type="ARBA" id="ARBA00022448"/>
    </source>
</evidence>
<sequence>MSAAIQVTGLRKAYGPVVAVSDVGFVAHPGRVTGFLGPNGAGKSTTLRMLLGLVRPDAGSATIGGRRYRDLAAPARTVGAVLDLAGAHPRMTARAHLRTLAALSGLDRHRVDVVLAEVGAEDYADRRVGAFSTGMRQRLALASALLGEPEVLVLDEPANGLDPAGISWMRGFLRHFAARGGTVLVSSHLLGEVQQGADDVLLIDRGAVAWSGPIENLVPSGGSLEDAFLRLTGSEVAA</sequence>
<dbReference type="SUPFAM" id="SSF52540">
    <property type="entry name" value="P-loop containing nucleoside triphosphate hydrolases"/>
    <property type="match status" value="1"/>
</dbReference>
<dbReference type="PANTHER" id="PTHR43335">
    <property type="entry name" value="ABC TRANSPORTER, ATP-BINDING PROTEIN"/>
    <property type="match status" value="1"/>
</dbReference>